<feature type="transmembrane region" description="Helical" evidence="6">
    <location>
        <begin position="81"/>
        <end position="102"/>
    </location>
</feature>
<proteinExistence type="inferred from homology"/>
<keyword evidence="4 6" id="KW-1133">Transmembrane helix</keyword>
<feature type="transmembrane region" description="Helical" evidence="6">
    <location>
        <begin position="34"/>
        <end position="53"/>
    </location>
</feature>
<protein>
    <recommendedName>
        <fullName evidence="9">Prolipoprotein diacylglyceryl transferase</fullName>
    </recommendedName>
</protein>
<evidence type="ECO:0000313" key="8">
    <source>
        <dbReference type="Proteomes" id="UP000677054"/>
    </source>
</evidence>
<evidence type="ECO:0000256" key="4">
    <source>
        <dbReference type="ARBA" id="ARBA00022989"/>
    </source>
</evidence>
<feature type="non-terminal residue" evidence="7">
    <location>
        <position position="1"/>
    </location>
</feature>
<dbReference type="PROSITE" id="PS01311">
    <property type="entry name" value="LGT"/>
    <property type="match status" value="1"/>
</dbReference>
<dbReference type="OrthoDB" id="6414318at2759"/>
<keyword evidence="8" id="KW-1185">Reference proteome</keyword>
<dbReference type="GO" id="GO:0005886">
    <property type="term" value="C:plasma membrane"/>
    <property type="evidence" value="ECO:0007669"/>
    <property type="project" value="InterPro"/>
</dbReference>
<dbReference type="GO" id="GO:0008961">
    <property type="term" value="F:phosphatidylglycerol-prolipoprotein diacylglyceryl transferase activity"/>
    <property type="evidence" value="ECO:0007669"/>
    <property type="project" value="InterPro"/>
</dbReference>
<evidence type="ECO:0000256" key="6">
    <source>
        <dbReference type="SAM" id="Phobius"/>
    </source>
</evidence>
<dbReference type="Proteomes" id="UP000677054">
    <property type="component" value="Unassembled WGS sequence"/>
</dbReference>
<dbReference type="PANTHER" id="PTHR30589">
    <property type="entry name" value="PROLIPOPROTEIN DIACYLGLYCERYL TRANSFERASE"/>
    <property type="match status" value="1"/>
</dbReference>
<keyword evidence="2" id="KW-0808">Transferase</keyword>
<dbReference type="Pfam" id="PF01790">
    <property type="entry name" value="LGT"/>
    <property type="match status" value="1"/>
</dbReference>
<sequence>MGIAFGQNLRAQSAPMLQQPLIDPVALALGPVKVHWYGLTYLLAFTLFYLLALRRLRHQPYPRLLGANGQAVWTRQTIEDLLFYGMLGVILGGRFGYCLFYKPLYYLHHPLEILMAWQGGMSFHGGMLGVLFAMYLFARKQGRSFWEVTDFIAPCVPTGLAAGRIGNFINGELWGRVADPSLPWAMVFRDPAAGGLPRHPSSMYQFLGEGLLLFVLLWWYAAARERKLGEVSALFLVGYGLMRFVAEYFRQPDAHLGFLTLGLSMGQWLCVPMIVLGLIF</sequence>
<evidence type="ECO:0000256" key="3">
    <source>
        <dbReference type="ARBA" id="ARBA00022692"/>
    </source>
</evidence>
<keyword evidence="5 6" id="KW-0472">Membrane</keyword>
<evidence type="ECO:0000256" key="2">
    <source>
        <dbReference type="ARBA" id="ARBA00022679"/>
    </source>
</evidence>
<feature type="transmembrane region" description="Helical" evidence="6">
    <location>
        <begin position="206"/>
        <end position="222"/>
    </location>
</feature>
<feature type="transmembrane region" description="Helical" evidence="6">
    <location>
        <begin position="228"/>
        <end position="246"/>
    </location>
</feature>
<dbReference type="AlphaFoldDB" id="A0A7R9AIW7"/>
<dbReference type="NCBIfam" id="TIGR00544">
    <property type="entry name" value="lgt"/>
    <property type="match status" value="1"/>
</dbReference>
<evidence type="ECO:0000313" key="7">
    <source>
        <dbReference type="EMBL" id="CAD7255163.1"/>
    </source>
</evidence>
<evidence type="ECO:0008006" key="9">
    <source>
        <dbReference type="Google" id="ProtNLM"/>
    </source>
</evidence>
<gene>
    <name evidence="7" type="ORF">DSTB1V02_LOCUS14908</name>
</gene>
<keyword evidence="1" id="KW-1003">Cell membrane</keyword>
<dbReference type="EMBL" id="LR918187">
    <property type="protein sequence ID" value="CAD7255163.1"/>
    <property type="molecule type" value="Genomic_DNA"/>
</dbReference>
<dbReference type="HAMAP" id="MF_01147">
    <property type="entry name" value="Lgt"/>
    <property type="match status" value="1"/>
</dbReference>
<organism evidence="7">
    <name type="scientific">Darwinula stevensoni</name>
    <dbReference type="NCBI Taxonomy" id="69355"/>
    <lineage>
        <taxon>Eukaryota</taxon>
        <taxon>Metazoa</taxon>
        <taxon>Ecdysozoa</taxon>
        <taxon>Arthropoda</taxon>
        <taxon>Crustacea</taxon>
        <taxon>Oligostraca</taxon>
        <taxon>Ostracoda</taxon>
        <taxon>Podocopa</taxon>
        <taxon>Podocopida</taxon>
        <taxon>Darwinulocopina</taxon>
        <taxon>Darwinuloidea</taxon>
        <taxon>Darwinulidae</taxon>
        <taxon>Darwinula</taxon>
    </lineage>
</organism>
<feature type="transmembrane region" description="Helical" evidence="6">
    <location>
        <begin position="258"/>
        <end position="279"/>
    </location>
</feature>
<name>A0A7R9AIW7_9CRUS</name>
<dbReference type="InterPro" id="IPR001640">
    <property type="entry name" value="Lgt"/>
</dbReference>
<reference evidence="7" key="1">
    <citation type="submission" date="2020-11" db="EMBL/GenBank/DDBJ databases">
        <authorList>
            <person name="Tran Van P."/>
        </authorList>
    </citation>
    <scope>NUCLEOTIDE SEQUENCE</scope>
</reference>
<dbReference type="EMBL" id="CAJPEV010018669">
    <property type="protein sequence ID" value="CAG0907708.1"/>
    <property type="molecule type" value="Genomic_DNA"/>
</dbReference>
<feature type="transmembrane region" description="Helical" evidence="6">
    <location>
        <begin position="114"/>
        <end position="137"/>
    </location>
</feature>
<dbReference type="GO" id="GO:0042158">
    <property type="term" value="P:lipoprotein biosynthetic process"/>
    <property type="evidence" value="ECO:0007669"/>
    <property type="project" value="InterPro"/>
</dbReference>
<accession>A0A7R9AIW7</accession>
<dbReference type="PANTHER" id="PTHR30589:SF0">
    <property type="entry name" value="PHOSPHATIDYLGLYCEROL--PROLIPOPROTEIN DIACYLGLYCERYL TRANSFERASE"/>
    <property type="match status" value="1"/>
</dbReference>
<evidence type="ECO:0000256" key="1">
    <source>
        <dbReference type="ARBA" id="ARBA00022475"/>
    </source>
</evidence>
<evidence type="ECO:0000256" key="5">
    <source>
        <dbReference type="ARBA" id="ARBA00023136"/>
    </source>
</evidence>
<keyword evidence="3 6" id="KW-0812">Transmembrane</keyword>